<dbReference type="AlphaFoldDB" id="A0A2T2WNS1"/>
<name>A0A2T2WNS1_9FIRM</name>
<comment type="caution">
    <text evidence="1">The sequence shown here is derived from an EMBL/GenBank/DDBJ whole genome shotgun (WGS) entry which is preliminary data.</text>
</comment>
<proteinExistence type="predicted"/>
<accession>A0A2T2WNS1</accession>
<protein>
    <submittedName>
        <fullName evidence="1">Uncharacterized protein</fullName>
    </submittedName>
</protein>
<reference evidence="1 2" key="1">
    <citation type="journal article" date="2014" name="BMC Genomics">
        <title>Comparison of environmental and isolate Sulfobacillus genomes reveals diverse carbon, sulfur, nitrogen, and hydrogen metabolisms.</title>
        <authorList>
            <person name="Justice N.B."/>
            <person name="Norman A."/>
            <person name="Brown C.T."/>
            <person name="Singh A."/>
            <person name="Thomas B.C."/>
            <person name="Banfield J.F."/>
        </authorList>
    </citation>
    <scope>NUCLEOTIDE SEQUENCE [LARGE SCALE GENOMIC DNA]</scope>
    <source>
        <strain evidence="1">AMDSBA3</strain>
    </source>
</reference>
<sequence>MNRLLEATTLGRCLGQVSKGIPALETPGTLGFVHTLTNHRRYHIADGPGGMRRLAPAAGSGPETKRALGQHLLRQAVDCEYG</sequence>
<dbReference type="EMBL" id="PXYV01000002">
    <property type="protein sequence ID" value="PSR23876.1"/>
    <property type="molecule type" value="Genomic_DNA"/>
</dbReference>
<gene>
    <name evidence="1" type="ORF">C7B45_00900</name>
</gene>
<evidence type="ECO:0000313" key="1">
    <source>
        <dbReference type="EMBL" id="PSR23876.1"/>
    </source>
</evidence>
<organism evidence="1 2">
    <name type="scientific">Sulfobacillus acidophilus</name>
    <dbReference type="NCBI Taxonomy" id="53633"/>
    <lineage>
        <taxon>Bacteria</taxon>
        <taxon>Bacillati</taxon>
        <taxon>Bacillota</taxon>
        <taxon>Clostridia</taxon>
        <taxon>Eubacteriales</taxon>
        <taxon>Clostridiales Family XVII. Incertae Sedis</taxon>
        <taxon>Sulfobacillus</taxon>
    </lineage>
</organism>
<evidence type="ECO:0000313" key="2">
    <source>
        <dbReference type="Proteomes" id="UP000241848"/>
    </source>
</evidence>
<dbReference type="Proteomes" id="UP000241848">
    <property type="component" value="Unassembled WGS sequence"/>
</dbReference>